<dbReference type="PROSITE" id="PS50862">
    <property type="entry name" value="AA_TRNA_LIGASE_II"/>
    <property type="match status" value="1"/>
</dbReference>
<dbReference type="GO" id="GO:0004824">
    <property type="term" value="F:lysine-tRNA ligase activity"/>
    <property type="evidence" value="ECO:0007669"/>
    <property type="project" value="UniProtKB-UniRule"/>
</dbReference>
<name>A0A1G1V790_9BACT</name>
<dbReference type="InterPro" id="IPR045864">
    <property type="entry name" value="aa-tRNA-synth_II/BPL/LPL"/>
</dbReference>
<evidence type="ECO:0000256" key="7">
    <source>
        <dbReference type="HAMAP-Rule" id="MF_00252"/>
    </source>
</evidence>
<evidence type="ECO:0000313" key="12">
    <source>
        <dbReference type="Proteomes" id="UP000178319"/>
    </source>
</evidence>
<dbReference type="InterPro" id="IPR003607">
    <property type="entry name" value="HD/PDEase_dom"/>
</dbReference>
<gene>
    <name evidence="7" type="primary">lysS</name>
    <name evidence="11" type="ORF">A3D26_02150</name>
</gene>
<dbReference type="Proteomes" id="UP000178319">
    <property type="component" value="Unassembled WGS sequence"/>
</dbReference>
<evidence type="ECO:0000256" key="2">
    <source>
        <dbReference type="ARBA" id="ARBA00022723"/>
    </source>
</evidence>
<feature type="domain" description="Aminoacyl-transfer RNA synthetases class-II family profile" evidence="10">
    <location>
        <begin position="164"/>
        <end position="474"/>
    </location>
</feature>
<dbReference type="PANTHER" id="PTHR42918">
    <property type="entry name" value="LYSYL-TRNA SYNTHETASE"/>
    <property type="match status" value="1"/>
</dbReference>
<dbReference type="InterPro" id="IPR044136">
    <property type="entry name" value="Lys-tRNA-ligase_II_N"/>
</dbReference>
<dbReference type="InterPro" id="IPR004364">
    <property type="entry name" value="Aa-tRNA-synt_II"/>
</dbReference>
<dbReference type="CDD" id="cd04322">
    <property type="entry name" value="LysRS_N"/>
    <property type="match status" value="1"/>
</dbReference>
<evidence type="ECO:0000256" key="3">
    <source>
        <dbReference type="ARBA" id="ARBA00022741"/>
    </source>
</evidence>
<evidence type="ECO:0000256" key="8">
    <source>
        <dbReference type="RuleBase" id="RU000336"/>
    </source>
</evidence>
<protein>
    <recommendedName>
        <fullName evidence="7">Lysine--tRNA ligase</fullName>
        <ecNumber evidence="7">6.1.1.6</ecNumber>
    </recommendedName>
    <alternativeName>
        <fullName evidence="7">Lysyl-tRNA synthetase</fullName>
        <shortName evidence="7">LysRS</shortName>
    </alternativeName>
</protein>
<feature type="region of interest" description="Disordered" evidence="9">
    <location>
        <begin position="481"/>
        <end position="500"/>
    </location>
</feature>
<dbReference type="InterPro" id="IPR012340">
    <property type="entry name" value="NA-bd_OB-fold"/>
</dbReference>
<dbReference type="Pfam" id="PF01336">
    <property type="entry name" value="tRNA_anti-codon"/>
    <property type="match status" value="1"/>
</dbReference>
<dbReference type="STRING" id="1797516.A3D26_02150"/>
<dbReference type="EMBL" id="MHBZ01000020">
    <property type="protein sequence ID" value="OGY11280.1"/>
    <property type="molecule type" value="Genomic_DNA"/>
</dbReference>
<dbReference type="SUPFAM" id="SSF50249">
    <property type="entry name" value="Nucleic acid-binding proteins"/>
    <property type="match status" value="1"/>
</dbReference>
<dbReference type="GO" id="GO:0000287">
    <property type="term" value="F:magnesium ion binding"/>
    <property type="evidence" value="ECO:0007669"/>
    <property type="project" value="UniProtKB-UniRule"/>
</dbReference>
<dbReference type="NCBIfam" id="NF001756">
    <property type="entry name" value="PRK00484.1"/>
    <property type="match status" value="1"/>
</dbReference>
<comment type="catalytic activity">
    <reaction evidence="6 7 8">
        <text>tRNA(Lys) + L-lysine + ATP = L-lysyl-tRNA(Lys) + AMP + diphosphate</text>
        <dbReference type="Rhea" id="RHEA:20792"/>
        <dbReference type="Rhea" id="RHEA-COMP:9696"/>
        <dbReference type="Rhea" id="RHEA-COMP:9697"/>
        <dbReference type="ChEBI" id="CHEBI:30616"/>
        <dbReference type="ChEBI" id="CHEBI:32551"/>
        <dbReference type="ChEBI" id="CHEBI:33019"/>
        <dbReference type="ChEBI" id="CHEBI:78442"/>
        <dbReference type="ChEBI" id="CHEBI:78529"/>
        <dbReference type="ChEBI" id="CHEBI:456215"/>
        <dbReference type="EC" id="6.1.1.6"/>
    </reaction>
</comment>
<dbReference type="CDD" id="cd00775">
    <property type="entry name" value="LysRS_core"/>
    <property type="match status" value="1"/>
</dbReference>
<feature type="compositionally biased region" description="Low complexity" evidence="9">
    <location>
        <begin position="487"/>
        <end position="500"/>
    </location>
</feature>
<keyword evidence="7" id="KW-0963">Cytoplasm</keyword>
<dbReference type="InterPro" id="IPR002313">
    <property type="entry name" value="Lys-tRNA-ligase_II"/>
</dbReference>
<dbReference type="PRINTS" id="PR00982">
    <property type="entry name" value="TRNASYNTHLYS"/>
</dbReference>
<comment type="cofactor">
    <cofactor evidence="7 8">
        <name>Mg(2+)</name>
        <dbReference type="ChEBI" id="CHEBI:18420"/>
    </cofactor>
    <text evidence="7 8">Binds 3 Mg(2+) ions per subunit.</text>
</comment>
<evidence type="ECO:0000313" key="11">
    <source>
        <dbReference type="EMBL" id="OGY11280.1"/>
    </source>
</evidence>
<dbReference type="GO" id="GO:0000049">
    <property type="term" value="F:tRNA binding"/>
    <property type="evidence" value="ECO:0007669"/>
    <property type="project" value="TreeGrafter"/>
</dbReference>
<dbReference type="GO" id="GO:0006430">
    <property type="term" value="P:lysyl-tRNA aminoacylation"/>
    <property type="evidence" value="ECO:0007669"/>
    <property type="project" value="UniProtKB-UniRule"/>
</dbReference>
<dbReference type="SUPFAM" id="SSF55681">
    <property type="entry name" value="Class II aaRS and biotin synthetases"/>
    <property type="match status" value="1"/>
</dbReference>
<comment type="similarity">
    <text evidence="7">Belongs to the class-II aminoacyl-tRNA synthetase family.</text>
</comment>
<keyword evidence="2 7" id="KW-0479">Metal-binding</keyword>
<keyword evidence="3 7" id="KW-0547">Nucleotide-binding</keyword>
<comment type="subcellular location">
    <subcellularLocation>
        <location evidence="7">Cytoplasm</location>
    </subcellularLocation>
</comment>
<accession>A0A1G1V790</accession>
<dbReference type="NCBIfam" id="TIGR00277">
    <property type="entry name" value="HDIG"/>
    <property type="match status" value="1"/>
</dbReference>
<dbReference type="SMART" id="SM00471">
    <property type="entry name" value="HDc"/>
    <property type="match status" value="1"/>
</dbReference>
<dbReference type="InterPro" id="IPR006675">
    <property type="entry name" value="HDIG_dom"/>
</dbReference>
<dbReference type="EC" id="6.1.1.6" evidence="7"/>
<dbReference type="Pfam" id="PF00152">
    <property type="entry name" value="tRNA-synt_2"/>
    <property type="match status" value="1"/>
</dbReference>
<keyword evidence="4 7" id="KW-0067">ATP-binding</keyword>
<dbReference type="Pfam" id="PF01966">
    <property type="entry name" value="HD"/>
    <property type="match status" value="1"/>
</dbReference>
<keyword evidence="7 8" id="KW-0460">Magnesium</keyword>
<dbReference type="Gene3D" id="3.30.930.10">
    <property type="entry name" value="Bira Bifunctional Protein, Domain 2"/>
    <property type="match status" value="1"/>
</dbReference>
<sequence length="686" mass="78372">MARLDVVREARLEKLRKLKELGVNSYPAAYERTHTTKESQESLNKSVKTAGRLWALREHGASVFANLKDETGQIQIWFQKEKLGEDFELISLLDVGDFLGVEGEVVETKTGETTIDTNKFTLLTKSLRPIPPSWHGLKDTEERYRKRYLDLLLDPEVKNRFDKRAKLIKETRKYLDDKGFIELETPTLQPLYGGANAKPFKTRVNVLDQEFYLRIADELYLKRLVIGGYEKVFEICKDFRNEGLDLTHQPEFTMMEFYEAFADYNTIMERTEGLFKHLAQEVLGKTTLEVGDHKIDIGNKWRRIEMSEIIKETLRLDIEEETEESLKNYCEENNIELVGGEAKGQLIFTIFEHKITDNLIEPTWVIDYPKEVSPLSKDHRSKPGWVERFEGYIGGKEICDGWSELTNPIEQRARFEEDIKAARKDREEAQQVDEDFLEAMEYGMPPLGGIGIGIDRLSMFFTNTWSIKEVVLFPLMRRTGKEQESGAQKQTPKTATKKQPVGITREEAHLLLIEMVQNKNLIKHGLAVEAIMRALAGKFGEDEEEWGIVGLLHDADYEVTDKDPKKHTLVISEKLREIGVSEKIINAIQAHSDEIKPNRENLLEKAVYAADELSGLITAVALVRPDKKLSAVTVDSVMKKFPNKSFAKGAKREQIETCEKELGIPLTDFVALALVAMQGISNELGL</sequence>
<dbReference type="PANTHER" id="PTHR42918:SF15">
    <property type="entry name" value="LYSINE--TRNA LIGASE, CHLOROPLASTIC_MITOCHONDRIAL"/>
    <property type="match status" value="1"/>
</dbReference>
<proteinExistence type="inferred from homology"/>
<keyword evidence="7" id="KW-0648">Protein biosynthesis</keyword>
<keyword evidence="1 7" id="KW-0436">Ligase</keyword>
<dbReference type="InterPro" id="IPR004365">
    <property type="entry name" value="NA-bd_OB_tRNA"/>
</dbReference>
<dbReference type="AlphaFoldDB" id="A0A1G1V790"/>
<evidence type="ECO:0000256" key="4">
    <source>
        <dbReference type="ARBA" id="ARBA00022840"/>
    </source>
</evidence>
<feature type="binding site" evidence="7">
    <location>
        <position position="397"/>
    </location>
    <ligand>
        <name>Mg(2+)</name>
        <dbReference type="ChEBI" id="CHEBI:18420"/>
        <label>1</label>
    </ligand>
</feature>
<dbReference type="SUPFAM" id="SSF109604">
    <property type="entry name" value="HD-domain/PDEase-like"/>
    <property type="match status" value="1"/>
</dbReference>
<dbReference type="Gene3D" id="2.40.50.140">
    <property type="entry name" value="Nucleic acid-binding proteins"/>
    <property type="match status" value="1"/>
</dbReference>
<feature type="binding site" evidence="7">
    <location>
        <position position="397"/>
    </location>
    <ligand>
        <name>Mg(2+)</name>
        <dbReference type="ChEBI" id="CHEBI:18420"/>
        <label>2</label>
    </ligand>
</feature>
<dbReference type="GO" id="GO:0005829">
    <property type="term" value="C:cytosol"/>
    <property type="evidence" value="ECO:0007669"/>
    <property type="project" value="TreeGrafter"/>
</dbReference>
<reference evidence="11 12" key="1">
    <citation type="journal article" date="2016" name="Nat. Commun.">
        <title>Thousands of microbial genomes shed light on interconnected biogeochemical processes in an aquifer system.</title>
        <authorList>
            <person name="Anantharaman K."/>
            <person name="Brown C.T."/>
            <person name="Hug L.A."/>
            <person name="Sharon I."/>
            <person name="Castelle C.J."/>
            <person name="Probst A.J."/>
            <person name="Thomas B.C."/>
            <person name="Singh A."/>
            <person name="Wilkins M.J."/>
            <person name="Karaoz U."/>
            <person name="Brodie E.L."/>
            <person name="Williams K.H."/>
            <person name="Hubbard S.S."/>
            <person name="Banfield J.F."/>
        </authorList>
    </citation>
    <scope>NUCLEOTIDE SEQUENCE [LARGE SCALE GENOMIC DNA]</scope>
</reference>
<evidence type="ECO:0000256" key="5">
    <source>
        <dbReference type="ARBA" id="ARBA00023146"/>
    </source>
</evidence>
<evidence type="ECO:0000256" key="1">
    <source>
        <dbReference type="ARBA" id="ARBA00022598"/>
    </source>
</evidence>
<dbReference type="InterPro" id="IPR018149">
    <property type="entry name" value="Lys-tRNA-synth_II_C"/>
</dbReference>
<keyword evidence="5 7" id="KW-0030">Aminoacyl-tRNA synthetase</keyword>
<organism evidence="11 12">
    <name type="scientific">Candidatus Blackburnbacteria bacterium RIFCSPHIGHO2_02_FULL_44_20</name>
    <dbReference type="NCBI Taxonomy" id="1797516"/>
    <lineage>
        <taxon>Bacteria</taxon>
        <taxon>Candidatus Blackburniibacteriota</taxon>
    </lineage>
</organism>
<dbReference type="NCBIfam" id="TIGR00499">
    <property type="entry name" value="lysS_bact"/>
    <property type="match status" value="1"/>
</dbReference>
<comment type="caution">
    <text evidence="11">The sequence shown here is derived from an EMBL/GenBank/DDBJ whole genome shotgun (WGS) entry which is preliminary data.</text>
</comment>
<dbReference type="GO" id="GO:0005524">
    <property type="term" value="F:ATP binding"/>
    <property type="evidence" value="ECO:0007669"/>
    <property type="project" value="UniProtKB-UniRule"/>
</dbReference>
<dbReference type="HAMAP" id="MF_00252">
    <property type="entry name" value="Lys_tRNA_synth_class2"/>
    <property type="match status" value="1"/>
</dbReference>
<evidence type="ECO:0000256" key="9">
    <source>
        <dbReference type="SAM" id="MobiDB-lite"/>
    </source>
</evidence>
<evidence type="ECO:0000259" key="10">
    <source>
        <dbReference type="PROSITE" id="PS50862"/>
    </source>
</evidence>
<feature type="binding site" evidence="7">
    <location>
        <position position="390"/>
    </location>
    <ligand>
        <name>Mg(2+)</name>
        <dbReference type="ChEBI" id="CHEBI:18420"/>
        <label>1</label>
    </ligand>
</feature>
<comment type="subunit">
    <text evidence="7">Homodimer.</text>
</comment>
<dbReference type="InterPro" id="IPR006195">
    <property type="entry name" value="aa-tRNA-synth_II"/>
</dbReference>
<dbReference type="Gene3D" id="1.10.3210.10">
    <property type="entry name" value="Hypothetical protein af1432"/>
    <property type="match status" value="1"/>
</dbReference>
<dbReference type="InterPro" id="IPR006674">
    <property type="entry name" value="HD_domain"/>
</dbReference>
<evidence type="ECO:0000256" key="6">
    <source>
        <dbReference type="ARBA" id="ARBA00048573"/>
    </source>
</evidence>